<dbReference type="CDD" id="cd11304">
    <property type="entry name" value="Cadherin_repeat"/>
    <property type="match status" value="1"/>
</dbReference>
<dbReference type="GO" id="GO:0007156">
    <property type="term" value="P:homophilic cell adhesion via plasma membrane adhesion molecules"/>
    <property type="evidence" value="ECO:0007669"/>
    <property type="project" value="InterPro"/>
</dbReference>
<reference evidence="3 4" key="1">
    <citation type="submission" date="2018-11" db="EMBL/GenBank/DDBJ databases">
        <title>The draft genome sequence of Amphritea balenae JAMM 1525T.</title>
        <authorList>
            <person name="Fang Z."/>
            <person name="Zhang Y."/>
            <person name="Han X."/>
        </authorList>
    </citation>
    <scope>NUCLEOTIDE SEQUENCE [LARGE SCALE GENOMIC DNA]</scope>
    <source>
        <strain evidence="3 4">JAMM 1525</strain>
    </source>
</reference>
<dbReference type="RefSeq" id="WP_211340365.1">
    <property type="nucleotide sequence ID" value="NZ_RQXV01000011.1"/>
</dbReference>
<evidence type="ECO:0000313" key="3">
    <source>
        <dbReference type="EMBL" id="RRC97631.1"/>
    </source>
</evidence>
<feature type="compositionally biased region" description="Polar residues" evidence="1">
    <location>
        <begin position="1000"/>
        <end position="1009"/>
    </location>
</feature>
<dbReference type="InterPro" id="IPR044016">
    <property type="entry name" value="Big_13"/>
</dbReference>
<dbReference type="EMBL" id="RQXV01000011">
    <property type="protein sequence ID" value="RRC97631.1"/>
    <property type="molecule type" value="Genomic_DNA"/>
</dbReference>
<dbReference type="PROSITE" id="PS50268">
    <property type="entry name" value="CADHERIN_2"/>
    <property type="match status" value="1"/>
</dbReference>
<dbReference type="Pfam" id="PF05345">
    <property type="entry name" value="He_PIG"/>
    <property type="match status" value="5"/>
</dbReference>
<organism evidence="3 4">
    <name type="scientific">Amphritea balenae</name>
    <dbReference type="NCBI Taxonomy" id="452629"/>
    <lineage>
        <taxon>Bacteria</taxon>
        <taxon>Pseudomonadati</taxon>
        <taxon>Pseudomonadota</taxon>
        <taxon>Gammaproteobacteria</taxon>
        <taxon>Oceanospirillales</taxon>
        <taxon>Oceanospirillaceae</taxon>
        <taxon>Amphritea</taxon>
    </lineage>
</organism>
<dbReference type="Gene3D" id="2.60.40.10">
    <property type="entry name" value="Immunoglobulins"/>
    <property type="match status" value="9"/>
</dbReference>
<dbReference type="SMART" id="SM00736">
    <property type="entry name" value="CADG"/>
    <property type="match status" value="6"/>
</dbReference>
<dbReference type="AlphaFoldDB" id="A0A3P1SK08"/>
<comment type="caution">
    <text evidence="3">The sequence shown here is derived from an EMBL/GenBank/DDBJ whole genome shotgun (WGS) entry which is preliminary data.</text>
</comment>
<feature type="compositionally biased region" description="Polar residues" evidence="1">
    <location>
        <begin position="1015"/>
        <end position="1024"/>
    </location>
</feature>
<dbReference type="InterPro" id="IPR002126">
    <property type="entry name" value="Cadherin-like_dom"/>
</dbReference>
<evidence type="ECO:0000313" key="4">
    <source>
        <dbReference type="Proteomes" id="UP000267535"/>
    </source>
</evidence>
<dbReference type="InterPro" id="IPR015919">
    <property type="entry name" value="Cadherin-like_sf"/>
</dbReference>
<feature type="domain" description="Cadherin" evidence="2">
    <location>
        <begin position="423"/>
        <end position="517"/>
    </location>
</feature>
<feature type="region of interest" description="Disordered" evidence="1">
    <location>
        <begin position="991"/>
        <end position="1024"/>
    </location>
</feature>
<dbReference type="InterPro" id="IPR013783">
    <property type="entry name" value="Ig-like_fold"/>
</dbReference>
<keyword evidence="4" id="KW-1185">Reference proteome</keyword>
<dbReference type="Pfam" id="PF19077">
    <property type="entry name" value="Big_13"/>
    <property type="match status" value="1"/>
</dbReference>
<name>A0A3P1SK08_9GAMM</name>
<dbReference type="GO" id="GO:0005509">
    <property type="term" value="F:calcium ion binding"/>
    <property type="evidence" value="ECO:0007669"/>
    <property type="project" value="InterPro"/>
</dbReference>
<proteinExistence type="predicted"/>
<dbReference type="InterPro" id="IPR044048">
    <property type="entry name" value="Big_12"/>
</dbReference>
<dbReference type="SUPFAM" id="SSF49313">
    <property type="entry name" value="Cadherin-like"/>
    <property type="match status" value="5"/>
</dbReference>
<evidence type="ECO:0000256" key="1">
    <source>
        <dbReference type="SAM" id="MobiDB-lite"/>
    </source>
</evidence>
<gene>
    <name evidence="3" type="ORF">EHS89_17525</name>
</gene>
<accession>A0A3P1SK08</accession>
<dbReference type="InterPro" id="IPR006644">
    <property type="entry name" value="Cadg"/>
</dbReference>
<sequence>ITGDLPADSSQSSPYTVTVTADDGEGGVVTDTFDWTVTNPAPVVDTEIADQAGVDGEAFSLDVSGNFSDVDPDTLSYSATGLPVGITIDANSGVISGTMPGDASDNPPYSITVTVDDGEGGTVSDTFELTGTNAPPVLDLAIADQADQDGDLITVDISGSFSDPDGDTLTYSASGLPNGLSIDSATGEISGTLAADASVGSPHTVTVSVTDGGSIVSDSFEWTVTNPAPTVATPIVDQASEDADVISLDVAINFADVDSDTLSYSATGLPTGLTIDSATGEISGTLDNSASQGSPYTVSVTADDGQGGTTTDSFDWTITNPAPQVDVVIADQADQDGDSINLDISGHFSDVDTDDLSFSASGLPTGLTMASNGVISGDLPADSSQGGTGGVYSITVTADDGEGGVVSDTFDWTITNPAPVVATPIADQTALDGDVISLDVSTNFADVDADSLTYSATGMPAGFTIDANTGVISGTLAEDASVNPPYSITVTVDDSEGGITSDTFLLTVNDVPPAPAILDLNAPSDSGVSDTDDITYDNTPSMRATLVTSGADRAEETDVLRVFNAAGDELHSQTLTSTDISNGYVDLTLSDLGADGDKDLHTTITDVNSNVSIDGPVFSFELDTVVAPPVVSLAGDSGVSGSDLITNDPALSISGVETDALVEYSTDGVSWSSTEVTPVEGLNSIQVRQTDIAGNVSESTELVFTLDTAAPSVTITTDATARLMQNDTATLTFTFSEVPGEFTAADVELESGRINNLQATTDPLVWTATYIPAVDVTDTSLDIRVANASFTDIAGNDGLGDAITLDIDTSVPDKAIIDMSLVAPGEKPVITGQVDLEAGSTFKVFVNGQEYTEGDGQLVVEGNRWTLTLEEDLQVGIYSVIAEVTNSVGNKSVTTDNRGLVIGVESVPVTEAKTGAPDTIQDETDIASTWPDEGIAFDIINGTLFDLTMSEVERSADPLAQAAPLSNTLGSVDSTPNATGSSAAGIASGNAGVDAGHAQTEGTSRTSATVAGLNSGETADNQGADTDTLSVIRESVLPEVDRLTSEQGFPVALFEYGDRSPEYYSGPEDDLFFIYQGIDDVPVNHTARLFEFEIESDAFAHTRASAVVQLEARQSNGNALPDWLIFDDKEGLFQAIPPKGFDGIIEVLILATDDSGRQVKTTFRVVIKEALTDEEFREKLDEHETAATDDDLWKQGLSEEMKLANDWGDEEQRDKIIQLAKEMAAKKV</sequence>
<evidence type="ECO:0000259" key="2">
    <source>
        <dbReference type="PROSITE" id="PS50268"/>
    </source>
</evidence>
<dbReference type="Proteomes" id="UP000267535">
    <property type="component" value="Unassembled WGS sequence"/>
</dbReference>
<dbReference type="GO" id="GO:0016020">
    <property type="term" value="C:membrane"/>
    <property type="evidence" value="ECO:0007669"/>
    <property type="project" value="InterPro"/>
</dbReference>
<feature type="non-terminal residue" evidence="3">
    <location>
        <position position="1"/>
    </location>
</feature>
<protein>
    <recommendedName>
        <fullName evidence="2">Cadherin domain-containing protein</fullName>
    </recommendedName>
</protein>
<dbReference type="Pfam" id="PF19078">
    <property type="entry name" value="Big_12"/>
    <property type="match status" value="1"/>
</dbReference>